<accession>A0A9X2VMA6</accession>
<gene>
    <name evidence="6" type="ORF">NZH93_19380</name>
</gene>
<evidence type="ECO:0000256" key="3">
    <source>
        <dbReference type="ARBA" id="ARBA00023163"/>
    </source>
</evidence>
<evidence type="ECO:0000313" key="7">
    <source>
        <dbReference type="Proteomes" id="UP001141259"/>
    </source>
</evidence>
<dbReference type="AlphaFoldDB" id="A0A9X2VMA6"/>
<reference evidence="6" key="1">
    <citation type="submission" date="2022-08" db="EMBL/GenBank/DDBJ databases">
        <authorList>
            <person name="Tistechok S."/>
            <person name="Samborskyy M."/>
            <person name="Roman I."/>
        </authorList>
    </citation>
    <scope>NUCLEOTIDE SEQUENCE</scope>
    <source>
        <strain evidence="6">DSM 103496</strain>
    </source>
</reference>
<evidence type="ECO:0000256" key="2">
    <source>
        <dbReference type="ARBA" id="ARBA00023125"/>
    </source>
</evidence>
<keyword evidence="1" id="KW-0805">Transcription regulation</keyword>
<dbReference type="InterPro" id="IPR009057">
    <property type="entry name" value="Homeodomain-like_sf"/>
</dbReference>
<evidence type="ECO:0000256" key="1">
    <source>
        <dbReference type="ARBA" id="ARBA00023015"/>
    </source>
</evidence>
<keyword evidence="3" id="KW-0804">Transcription</keyword>
<dbReference type="InterPro" id="IPR036271">
    <property type="entry name" value="Tet_transcr_reg_TetR-rel_C_sf"/>
</dbReference>
<dbReference type="Pfam" id="PF00440">
    <property type="entry name" value="TetR_N"/>
    <property type="match status" value="1"/>
</dbReference>
<dbReference type="PROSITE" id="PS50977">
    <property type="entry name" value="HTH_TETR_2"/>
    <property type="match status" value="1"/>
</dbReference>
<dbReference type="InterPro" id="IPR041583">
    <property type="entry name" value="TetR_C_31"/>
</dbReference>
<dbReference type="PANTHER" id="PTHR47506:SF3">
    <property type="entry name" value="HTH-TYPE TRANSCRIPTIONAL REGULATOR LMRA"/>
    <property type="match status" value="1"/>
</dbReference>
<dbReference type="PANTHER" id="PTHR47506">
    <property type="entry name" value="TRANSCRIPTIONAL REGULATORY PROTEIN"/>
    <property type="match status" value="1"/>
</dbReference>
<dbReference type="SUPFAM" id="SSF46689">
    <property type="entry name" value="Homeodomain-like"/>
    <property type="match status" value="1"/>
</dbReference>
<dbReference type="GO" id="GO:0003677">
    <property type="term" value="F:DNA binding"/>
    <property type="evidence" value="ECO:0007669"/>
    <property type="project" value="UniProtKB-UniRule"/>
</dbReference>
<dbReference type="Gene3D" id="1.10.357.10">
    <property type="entry name" value="Tetracycline Repressor, domain 2"/>
    <property type="match status" value="1"/>
</dbReference>
<comment type="caution">
    <text evidence="6">The sequence shown here is derived from an EMBL/GenBank/DDBJ whole genome shotgun (WGS) entry which is preliminary data.</text>
</comment>
<name>A0A9X2VMA6_9PSEU</name>
<dbReference type="Proteomes" id="UP001141259">
    <property type="component" value="Unassembled WGS sequence"/>
</dbReference>
<organism evidence="6 7">
    <name type="scientific">Umezawaea endophytica</name>
    <dbReference type="NCBI Taxonomy" id="1654476"/>
    <lineage>
        <taxon>Bacteria</taxon>
        <taxon>Bacillati</taxon>
        <taxon>Actinomycetota</taxon>
        <taxon>Actinomycetes</taxon>
        <taxon>Pseudonocardiales</taxon>
        <taxon>Pseudonocardiaceae</taxon>
        <taxon>Umezawaea</taxon>
    </lineage>
</organism>
<dbReference type="Pfam" id="PF17940">
    <property type="entry name" value="TetR_C_31"/>
    <property type="match status" value="1"/>
</dbReference>
<dbReference type="SUPFAM" id="SSF48498">
    <property type="entry name" value="Tetracyclin repressor-like, C-terminal domain"/>
    <property type="match status" value="1"/>
</dbReference>
<sequence length="192" mass="20727">MGTSTTGRRSAARERLLETAGRVFYARGINGISVDEVIVEADVSRATFYRYFPGKDDLVRAYLQEEDRSIRARVGEAARTAEDPADALRLLVVGLEGQICGPGFRGCPFINAAAEYPDSAHPVREVVAEHRTWFINAVTELVRAIGHPNPERAARAVVMLRDGAMVGGYLDDPKATGDSLALAVDAVVGNGR</sequence>
<feature type="domain" description="HTH tetR-type" evidence="5">
    <location>
        <begin position="10"/>
        <end position="70"/>
    </location>
</feature>
<evidence type="ECO:0000313" key="6">
    <source>
        <dbReference type="EMBL" id="MCS7479029.1"/>
    </source>
</evidence>
<dbReference type="PRINTS" id="PR00455">
    <property type="entry name" value="HTHTETR"/>
</dbReference>
<dbReference type="PROSITE" id="PS01081">
    <property type="entry name" value="HTH_TETR_1"/>
    <property type="match status" value="1"/>
</dbReference>
<evidence type="ECO:0000259" key="5">
    <source>
        <dbReference type="PROSITE" id="PS50977"/>
    </source>
</evidence>
<dbReference type="InterPro" id="IPR001647">
    <property type="entry name" value="HTH_TetR"/>
</dbReference>
<feature type="DNA-binding region" description="H-T-H motif" evidence="4">
    <location>
        <begin position="33"/>
        <end position="52"/>
    </location>
</feature>
<dbReference type="EMBL" id="JANYMP010000008">
    <property type="protein sequence ID" value="MCS7479029.1"/>
    <property type="molecule type" value="Genomic_DNA"/>
</dbReference>
<protein>
    <submittedName>
        <fullName evidence="6">TetR/AcrR family transcriptional regulator</fullName>
    </submittedName>
</protein>
<keyword evidence="2 4" id="KW-0238">DNA-binding</keyword>
<evidence type="ECO:0000256" key="4">
    <source>
        <dbReference type="PROSITE-ProRule" id="PRU00335"/>
    </source>
</evidence>
<proteinExistence type="predicted"/>
<dbReference type="InterPro" id="IPR023772">
    <property type="entry name" value="DNA-bd_HTH_TetR-type_CS"/>
</dbReference>
<dbReference type="RefSeq" id="WP_259624516.1">
    <property type="nucleotide sequence ID" value="NZ_JANYMP010000008.1"/>
</dbReference>
<keyword evidence="7" id="KW-1185">Reference proteome</keyword>